<dbReference type="PANTHER" id="PTHR47861:SF3">
    <property type="entry name" value="FKBP-TYPE PEPTIDYL-PROLYL CIS-TRANS ISOMERASE SLYD"/>
    <property type="match status" value="1"/>
</dbReference>
<keyword evidence="4" id="KW-0963">Cytoplasm</keyword>
<evidence type="ECO:0000256" key="6">
    <source>
        <dbReference type="ARBA" id="ARBA00023186"/>
    </source>
</evidence>
<sequence length="143" mass="15654">MAPASKGDKVKVHYTGTFKENGEVFDSSRDGEPLEFVLGEGMVIAGFEGAVLGLNPGESVSVEIAPEDGYGHYNEQLAFEVRREQLPPEVEPELNMMLEVRTEEGEAAYVTVTEVNDETVTLDGNHPLADKVLKFDVELVEIV</sequence>
<dbReference type="PROSITE" id="PS50059">
    <property type="entry name" value="FKBP_PPIASE"/>
    <property type="match status" value="1"/>
</dbReference>
<evidence type="ECO:0000256" key="5">
    <source>
        <dbReference type="ARBA" id="ARBA00023110"/>
    </source>
</evidence>
<name>A0A6N6N4E3_9BACT</name>
<comment type="catalytic activity">
    <reaction evidence="1 9 10">
        <text>[protein]-peptidylproline (omega=180) = [protein]-peptidylproline (omega=0)</text>
        <dbReference type="Rhea" id="RHEA:16237"/>
        <dbReference type="Rhea" id="RHEA-COMP:10747"/>
        <dbReference type="Rhea" id="RHEA-COMP:10748"/>
        <dbReference type="ChEBI" id="CHEBI:83833"/>
        <dbReference type="ChEBI" id="CHEBI:83834"/>
        <dbReference type="EC" id="5.2.1.8"/>
    </reaction>
</comment>
<protein>
    <recommendedName>
        <fullName evidence="10">Peptidyl-prolyl cis-trans isomerase</fullName>
        <ecNumber evidence="10">5.2.1.8</ecNumber>
    </recommendedName>
</protein>
<evidence type="ECO:0000256" key="7">
    <source>
        <dbReference type="ARBA" id="ARBA00023235"/>
    </source>
</evidence>
<dbReference type="EC" id="5.2.1.8" evidence="10"/>
<proteinExistence type="inferred from homology"/>
<keyword evidence="13" id="KW-1185">Reference proteome</keyword>
<dbReference type="Pfam" id="PF00254">
    <property type="entry name" value="FKBP_C"/>
    <property type="match status" value="1"/>
</dbReference>
<comment type="function">
    <text evidence="8">Also involved in hydrogenase metallocenter assembly, probably by participating in the nickel insertion step. This function in hydrogenase biosynthesis requires chaperone activity and the presence of the metal-binding domain, but not PPIase activity.</text>
</comment>
<organism evidence="12 13">
    <name type="scientific">Pseudodesulfovibrio senegalensis</name>
    <dbReference type="NCBI Taxonomy" id="1721087"/>
    <lineage>
        <taxon>Bacteria</taxon>
        <taxon>Pseudomonadati</taxon>
        <taxon>Thermodesulfobacteriota</taxon>
        <taxon>Desulfovibrionia</taxon>
        <taxon>Desulfovibrionales</taxon>
        <taxon>Desulfovibrionaceae</taxon>
    </lineage>
</organism>
<gene>
    <name evidence="12" type="ORF">F8A88_06375</name>
</gene>
<evidence type="ECO:0000256" key="10">
    <source>
        <dbReference type="RuleBase" id="RU003915"/>
    </source>
</evidence>
<dbReference type="SUPFAM" id="SSF54534">
    <property type="entry name" value="FKBP-like"/>
    <property type="match status" value="1"/>
</dbReference>
<evidence type="ECO:0000256" key="1">
    <source>
        <dbReference type="ARBA" id="ARBA00000971"/>
    </source>
</evidence>
<reference evidence="12 13" key="1">
    <citation type="journal article" date="2017" name="Int. J. Syst. Evol. Microbiol.">
        <title>Desulfovibrio senegalensis sp. nov., a mesophilic sulfate reducer isolated from marine sediment.</title>
        <authorList>
            <person name="Thioye A."/>
            <person name="Gam Z.B.A."/>
            <person name="Mbengue M."/>
            <person name="Cayol J.L."/>
            <person name="Joseph-Bartoli M."/>
            <person name="Toure-Kane C."/>
            <person name="Labat M."/>
        </authorList>
    </citation>
    <scope>NUCLEOTIDE SEQUENCE [LARGE SCALE GENOMIC DNA]</scope>
    <source>
        <strain evidence="12 13">DSM 101509</strain>
    </source>
</reference>
<evidence type="ECO:0000313" key="13">
    <source>
        <dbReference type="Proteomes" id="UP000438699"/>
    </source>
</evidence>
<evidence type="ECO:0000256" key="8">
    <source>
        <dbReference type="ARBA" id="ARBA00037071"/>
    </source>
</evidence>
<keyword evidence="6" id="KW-0143">Chaperone</keyword>
<dbReference type="InterPro" id="IPR001179">
    <property type="entry name" value="PPIase_FKBP_dom"/>
</dbReference>
<accession>A0A6N6N4E3</accession>
<dbReference type="GO" id="GO:0005737">
    <property type="term" value="C:cytoplasm"/>
    <property type="evidence" value="ECO:0007669"/>
    <property type="project" value="UniProtKB-SubCell"/>
</dbReference>
<dbReference type="RefSeq" id="WP_151150310.1">
    <property type="nucleotide sequence ID" value="NZ_WAIE01000002.1"/>
</dbReference>
<dbReference type="AlphaFoldDB" id="A0A6N6N4E3"/>
<dbReference type="OrthoDB" id="9808891at2"/>
<evidence type="ECO:0000256" key="9">
    <source>
        <dbReference type="PROSITE-ProRule" id="PRU00277"/>
    </source>
</evidence>
<evidence type="ECO:0000313" key="12">
    <source>
        <dbReference type="EMBL" id="KAB1442088.1"/>
    </source>
</evidence>
<keyword evidence="5 9" id="KW-0697">Rotamase</keyword>
<comment type="caution">
    <text evidence="12">The sequence shown here is derived from an EMBL/GenBank/DDBJ whole genome shotgun (WGS) entry which is preliminary data.</text>
</comment>
<dbReference type="Gene3D" id="3.10.50.40">
    <property type="match status" value="1"/>
</dbReference>
<evidence type="ECO:0000256" key="4">
    <source>
        <dbReference type="ARBA" id="ARBA00022490"/>
    </source>
</evidence>
<evidence type="ECO:0000259" key="11">
    <source>
        <dbReference type="PROSITE" id="PS50059"/>
    </source>
</evidence>
<feature type="domain" description="PPIase FKBP-type" evidence="11">
    <location>
        <begin position="7"/>
        <end position="106"/>
    </location>
</feature>
<comment type="similarity">
    <text evidence="3 10">Belongs to the FKBP-type PPIase family.</text>
</comment>
<evidence type="ECO:0000256" key="2">
    <source>
        <dbReference type="ARBA" id="ARBA00004496"/>
    </source>
</evidence>
<keyword evidence="7 9" id="KW-0413">Isomerase</keyword>
<evidence type="ECO:0000256" key="3">
    <source>
        <dbReference type="ARBA" id="ARBA00006577"/>
    </source>
</evidence>
<dbReference type="EMBL" id="WAIE01000002">
    <property type="protein sequence ID" value="KAB1442088.1"/>
    <property type="molecule type" value="Genomic_DNA"/>
</dbReference>
<dbReference type="InterPro" id="IPR046357">
    <property type="entry name" value="PPIase_dom_sf"/>
</dbReference>
<dbReference type="PANTHER" id="PTHR47861">
    <property type="entry name" value="FKBP-TYPE PEPTIDYL-PROLYL CIS-TRANS ISOMERASE SLYD"/>
    <property type="match status" value="1"/>
</dbReference>
<dbReference type="GO" id="GO:0042026">
    <property type="term" value="P:protein refolding"/>
    <property type="evidence" value="ECO:0007669"/>
    <property type="project" value="UniProtKB-ARBA"/>
</dbReference>
<comment type="subcellular location">
    <subcellularLocation>
        <location evidence="2">Cytoplasm</location>
    </subcellularLocation>
</comment>
<dbReference type="Proteomes" id="UP000438699">
    <property type="component" value="Unassembled WGS sequence"/>
</dbReference>
<dbReference type="GO" id="GO:0003755">
    <property type="term" value="F:peptidyl-prolyl cis-trans isomerase activity"/>
    <property type="evidence" value="ECO:0007669"/>
    <property type="project" value="UniProtKB-UniRule"/>
</dbReference>